<evidence type="ECO:0008006" key="3">
    <source>
        <dbReference type="Google" id="ProtNLM"/>
    </source>
</evidence>
<accession>A0ABQ9HNC8</accession>
<sequence>MSTNLIITKKRTQPDREFKIINKNISNVKSEIYLGLTLDRSLTWAEHIKRITNIATGLISLYPMLKASRFPRRKSYSSLRKSLSPYYFITVKYGVTLPQHTNRRAISDAGWYTSNETIHQLLNMDYIKEVIIHRNKNLFKSPSDNENPLINEIPEYDTLESH</sequence>
<keyword evidence="2" id="KW-1185">Reference proteome</keyword>
<reference evidence="1 2" key="1">
    <citation type="submission" date="2023-02" db="EMBL/GenBank/DDBJ databases">
        <title>LHISI_Scaffold_Assembly.</title>
        <authorList>
            <person name="Stuart O.P."/>
            <person name="Cleave R."/>
            <person name="Magrath M.J.L."/>
            <person name="Mikheyev A.S."/>
        </authorList>
    </citation>
    <scope>NUCLEOTIDE SEQUENCE [LARGE SCALE GENOMIC DNA]</scope>
    <source>
        <strain evidence="1">Daus_M_001</strain>
        <tissue evidence="1">Leg muscle</tissue>
    </source>
</reference>
<evidence type="ECO:0000313" key="1">
    <source>
        <dbReference type="EMBL" id="KAJ8885837.1"/>
    </source>
</evidence>
<evidence type="ECO:0000313" key="2">
    <source>
        <dbReference type="Proteomes" id="UP001159363"/>
    </source>
</evidence>
<dbReference type="EMBL" id="JARBHB010000004">
    <property type="protein sequence ID" value="KAJ8885837.1"/>
    <property type="molecule type" value="Genomic_DNA"/>
</dbReference>
<protein>
    <recommendedName>
        <fullName evidence="3">RNA-directed DNA polymerase</fullName>
    </recommendedName>
</protein>
<gene>
    <name evidence="1" type="ORF">PR048_012043</name>
</gene>
<dbReference type="Proteomes" id="UP001159363">
    <property type="component" value="Chromosome X"/>
</dbReference>
<organism evidence="1 2">
    <name type="scientific">Dryococelus australis</name>
    <dbReference type="NCBI Taxonomy" id="614101"/>
    <lineage>
        <taxon>Eukaryota</taxon>
        <taxon>Metazoa</taxon>
        <taxon>Ecdysozoa</taxon>
        <taxon>Arthropoda</taxon>
        <taxon>Hexapoda</taxon>
        <taxon>Insecta</taxon>
        <taxon>Pterygota</taxon>
        <taxon>Neoptera</taxon>
        <taxon>Polyneoptera</taxon>
        <taxon>Phasmatodea</taxon>
        <taxon>Verophasmatodea</taxon>
        <taxon>Anareolatae</taxon>
        <taxon>Phasmatidae</taxon>
        <taxon>Eurycanthinae</taxon>
        <taxon>Dryococelus</taxon>
    </lineage>
</organism>
<proteinExistence type="predicted"/>
<name>A0ABQ9HNC8_9NEOP</name>
<comment type="caution">
    <text evidence="1">The sequence shown here is derived from an EMBL/GenBank/DDBJ whole genome shotgun (WGS) entry which is preliminary data.</text>
</comment>